<proteinExistence type="predicted"/>
<dbReference type="EMBL" id="CAKXZT010000116">
    <property type="protein sequence ID" value="CAH2399404.1"/>
    <property type="molecule type" value="Genomic_DNA"/>
</dbReference>
<accession>A0ABN8JNY8</accession>
<reference evidence="1 2" key="1">
    <citation type="submission" date="2022-03" db="EMBL/GenBank/DDBJ databases">
        <authorList>
            <person name="Brunel B."/>
        </authorList>
    </citation>
    <scope>NUCLEOTIDE SEQUENCE [LARGE SCALE GENOMIC DNA]</scope>
    <source>
        <strain evidence="1">STM5069sample</strain>
    </source>
</reference>
<evidence type="ECO:0000313" key="1">
    <source>
        <dbReference type="EMBL" id="CAH2399404.1"/>
    </source>
</evidence>
<evidence type="ECO:0000313" key="2">
    <source>
        <dbReference type="Proteomes" id="UP001153050"/>
    </source>
</evidence>
<organism evidence="1 2">
    <name type="scientific">Mesorhizobium escarrei</name>
    <dbReference type="NCBI Taxonomy" id="666018"/>
    <lineage>
        <taxon>Bacteria</taxon>
        <taxon>Pseudomonadati</taxon>
        <taxon>Pseudomonadota</taxon>
        <taxon>Alphaproteobacteria</taxon>
        <taxon>Hyphomicrobiales</taxon>
        <taxon>Phyllobacteriaceae</taxon>
        <taxon>Mesorhizobium</taxon>
    </lineage>
</organism>
<comment type="caution">
    <text evidence="1">The sequence shown here is derived from an EMBL/GenBank/DDBJ whole genome shotgun (WGS) entry which is preliminary data.</text>
</comment>
<name>A0ABN8JNY8_9HYPH</name>
<sequence length="85" mass="9584">MTCREDVEPVLLHGPELGGFPSLAVTSRNLENFFSSQMSDGFSRLVKLAALRDHGYAKFQYLAQEIGDFGMLQDAVERRRSATRF</sequence>
<gene>
    <name evidence="1" type="ORF">MES5069_220146</name>
</gene>
<protein>
    <submittedName>
        <fullName evidence="1">Uncharacterized protein</fullName>
    </submittedName>
</protein>
<dbReference type="Proteomes" id="UP001153050">
    <property type="component" value="Unassembled WGS sequence"/>
</dbReference>
<keyword evidence="2" id="KW-1185">Reference proteome</keyword>